<evidence type="ECO:0000259" key="2">
    <source>
        <dbReference type="Pfam" id="PF12697"/>
    </source>
</evidence>
<reference evidence="3" key="2">
    <citation type="submission" date="2020-09" db="EMBL/GenBank/DDBJ databases">
        <authorList>
            <person name="Sun Q."/>
            <person name="Ohkuma M."/>
        </authorList>
    </citation>
    <scope>NUCLEOTIDE SEQUENCE</scope>
    <source>
        <strain evidence="3">JCM 5069</strain>
    </source>
</reference>
<dbReference type="AlphaFoldDB" id="A0A919L6V2"/>
<feature type="chain" id="PRO_5038032451" evidence="1">
    <location>
        <begin position="41"/>
        <end position="294"/>
    </location>
</feature>
<organism evidence="3 4">
    <name type="scientific">Streptomyces sulfonofaciens</name>
    <dbReference type="NCBI Taxonomy" id="68272"/>
    <lineage>
        <taxon>Bacteria</taxon>
        <taxon>Bacillati</taxon>
        <taxon>Actinomycetota</taxon>
        <taxon>Actinomycetes</taxon>
        <taxon>Kitasatosporales</taxon>
        <taxon>Streptomycetaceae</taxon>
        <taxon>Streptomyces</taxon>
    </lineage>
</organism>
<evidence type="ECO:0000256" key="1">
    <source>
        <dbReference type="SAM" id="SignalP"/>
    </source>
</evidence>
<dbReference type="PANTHER" id="PTHR37017">
    <property type="entry name" value="AB HYDROLASE-1 DOMAIN-CONTAINING PROTEIN-RELATED"/>
    <property type="match status" value="1"/>
</dbReference>
<feature type="domain" description="AB hydrolase-1" evidence="2">
    <location>
        <begin position="54"/>
        <end position="279"/>
    </location>
</feature>
<proteinExistence type="predicted"/>
<evidence type="ECO:0000313" key="4">
    <source>
        <dbReference type="Proteomes" id="UP000603708"/>
    </source>
</evidence>
<accession>A0A919L6V2</accession>
<keyword evidence="1" id="KW-0732">Signal</keyword>
<reference evidence="3" key="1">
    <citation type="journal article" date="2014" name="Int. J. Syst. Evol. Microbiol.">
        <title>Complete genome sequence of Corynebacterium casei LMG S-19264T (=DSM 44701T), isolated from a smear-ripened cheese.</title>
        <authorList>
            <consortium name="US DOE Joint Genome Institute (JGI-PGF)"/>
            <person name="Walter F."/>
            <person name="Albersmeier A."/>
            <person name="Kalinowski J."/>
            <person name="Ruckert C."/>
        </authorList>
    </citation>
    <scope>NUCLEOTIDE SEQUENCE</scope>
    <source>
        <strain evidence="3">JCM 5069</strain>
    </source>
</reference>
<dbReference type="InterPro" id="IPR052897">
    <property type="entry name" value="Sec-Metab_Biosynth_Hydrolase"/>
</dbReference>
<dbReference type="Proteomes" id="UP000603708">
    <property type="component" value="Unassembled WGS sequence"/>
</dbReference>
<gene>
    <name evidence="3" type="ORF">GCM10018793_61480</name>
</gene>
<protein>
    <submittedName>
        <fullName evidence="3">Alpha/beta hydrolase</fullName>
    </submittedName>
</protein>
<dbReference type="PANTHER" id="PTHR37017:SF11">
    <property type="entry name" value="ESTERASE_LIPASE_THIOESTERASE DOMAIN-CONTAINING PROTEIN"/>
    <property type="match status" value="1"/>
</dbReference>
<dbReference type="InterPro" id="IPR000073">
    <property type="entry name" value="AB_hydrolase_1"/>
</dbReference>
<sequence>MQSSKETVMHKRPKRRAFRITVLGATGVALVAGVATLASAAPSYFTDPAPKPTVVLVNGAWSDSASWGGVIKRLQGDGYPVTAPPTALRSLSGDSAYLASYLKTIKGPIVLVGQSYGGSVITNAATGNTNVKALVYISAFAPDTGESAQDLTAKFPGTQITDDPSAPVPTALSPVPFTAPDGSVAVDLYAKADQYRDLFLSNQLSSTTAAELAAEQSPITSQALKDASGAPAWKSIPSWFLVSNDDHLIPPATERFMATRAHAHTVVADTPHAAQVTNPGTVTGIIEQAARATR</sequence>
<dbReference type="Gene3D" id="3.40.50.1820">
    <property type="entry name" value="alpha/beta hydrolase"/>
    <property type="match status" value="1"/>
</dbReference>
<comment type="caution">
    <text evidence="3">The sequence shown here is derived from an EMBL/GenBank/DDBJ whole genome shotgun (WGS) entry which is preliminary data.</text>
</comment>
<feature type="signal peptide" evidence="1">
    <location>
        <begin position="1"/>
        <end position="40"/>
    </location>
</feature>
<dbReference type="Pfam" id="PF12697">
    <property type="entry name" value="Abhydrolase_6"/>
    <property type="match status" value="1"/>
</dbReference>
<dbReference type="EMBL" id="BNCD01000025">
    <property type="protein sequence ID" value="GHH87085.1"/>
    <property type="molecule type" value="Genomic_DNA"/>
</dbReference>
<keyword evidence="4" id="KW-1185">Reference proteome</keyword>
<dbReference type="GO" id="GO:0016787">
    <property type="term" value="F:hydrolase activity"/>
    <property type="evidence" value="ECO:0007669"/>
    <property type="project" value="UniProtKB-KW"/>
</dbReference>
<dbReference type="InterPro" id="IPR029058">
    <property type="entry name" value="AB_hydrolase_fold"/>
</dbReference>
<dbReference type="SUPFAM" id="SSF53474">
    <property type="entry name" value="alpha/beta-Hydrolases"/>
    <property type="match status" value="1"/>
</dbReference>
<keyword evidence="3" id="KW-0378">Hydrolase</keyword>
<evidence type="ECO:0000313" key="3">
    <source>
        <dbReference type="EMBL" id="GHH87085.1"/>
    </source>
</evidence>
<name>A0A919L6V2_9ACTN</name>